<feature type="region of interest" description="Disordered" evidence="1">
    <location>
        <begin position="32"/>
        <end position="85"/>
    </location>
</feature>
<accession>A0A3G6IUZ2</accession>
<dbReference type="KEGG" id="cpso:CPPEL_07425"/>
<evidence type="ECO:0000313" key="3">
    <source>
        <dbReference type="EMBL" id="AZA09595.1"/>
    </source>
</evidence>
<dbReference type="PROSITE" id="PS51257">
    <property type="entry name" value="PROKAR_LIPOPROTEIN"/>
    <property type="match status" value="1"/>
</dbReference>
<keyword evidence="4" id="KW-1185">Reference proteome</keyword>
<proteinExistence type="predicted"/>
<dbReference type="EMBL" id="CP033898">
    <property type="protein sequence ID" value="AZA09595.1"/>
    <property type="molecule type" value="Genomic_DNA"/>
</dbReference>
<evidence type="ECO:0008006" key="5">
    <source>
        <dbReference type="Google" id="ProtNLM"/>
    </source>
</evidence>
<evidence type="ECO:0000256" key="2">
    <source>
        <dbReference type="SAM" id="SignalP"/>
    </source>
</evidence>
<dbReference type="InterPro" id="IPR013207">
    <property type="entry name" value="LGFP"/>
</dbReference>
<dbReference type="Pfam" id="PF08310">
    <property type="entry name" value="LGFP"/>
    <property type="match status" value="1"/>
</dbReference>
<feature type="compositionally biased region" description="Basic and acidic residues" evidence="1">
    <location>
        <begin position="43"/>
        <end position="85"/>
    </location>
</feature>
<reference evidence="3 4" key="1">
    <citation type="submission" date="2018-11" db="EMBL/GenBank/DDBJ databases">
        <authorList>
            <person name="Kleinhagauer T."/>
            <person name="Glaeser S.P."/>
            <person name="Spergser J."/>
            <person name="Ruckert C."/>
            <person name="Kaempfer P."/>
            <person name="Busse H.-J."/>
        </authorList>
    </citation>
    <scope>NUCLEOTIDE SEQUENCE [LARGE SCALE GENOMIC DNA]</scope>
    <source>
        <strain evidence="3 4">812CH</strain>
    </source>
</reference>
<sequence length="217" mass="22311" precursor="true">MKMKRTLAIATTVALGFGAVACSDAEEAAKDAGAAVSEAATDATDKVSEVATDATDKASEVATDATDKASEVATDATDKASDVASDAKDAVEGDKELVDVDTAAGESVKVPSGLKDAIEDGKDSMGELQNVSEGPDHTYLATLEEGNMLVWNGEKAVPVVGKIGETWLNDGGLESQVGAPVSAEETTDKGWTQEFKHGTINWTADDAGVFSPEIVTK</sequence>
<organism evidence="3 4">
    <name type="scientific">Corynebacterium pseudopelargi</name>
    <dbReference type="NCBI Taxonomy" id="2080757"/>
    <lineage>
        <taxon>Bacteria</taxon>
        <taxon>Bacillati</taxon>
        <taxon>Actinomycetota</taxon>
        <taxon>Actinomycetes</taxon>
        <taxon>Mycobacteriales</taxon>
        <taxon>Corynebacteriaceae</taxon>
        <taxon>Corynebacterium</taxon>
    </lineage>
</organism>
<evidence type="ECO:0000256" key="1">
    <source>
        <dbReference type="SAM" id="MobiDB-lite"/>
    </source>
</evidence>
<keyword evidence="2" id="KW-0732">Signal</keyword>
<dbReference type="AlphaFoldDB" id="A0A3G6IUZ2"/>
<gene>
    <name evidence="3" type="ORF">CPPEL_07425</name>
</gene>
<feature type="signal peptide" evidence="2">
    <location>
        <begin position="1"/>
        <end position="21"/>
    </location>
</feature>
<protein>
    <recommendedName>
        <fullName evidence="5">LGFP repeat protein</fullName>
    </recommendedName>
</protein>
<evidence type="ECO:0000313" key="4">
    <source>
        <dbReference type="Proteomes" id="UP000271426"/>
    </source>
</evidence>
<feature type="chain" id="PRO_5039420291" description="LGFP repeat protein" evidence="2">
    <location>
        <begin position="22"/>
        <end position="217"/>
    </location>
</feature>
<name>A0A3G6IUZ2_9CORY</name>
<dbReference type="Proteomes" id="UP000271426">
    <property type="component" value="Chromosome"/>
</dbReference>